<keyword evidence="5 9" id="KW-0297">G-protein coupled receptor</keyword>
<dbReference type="PANTHER" id="PTHR24248">
    <property type="entry name" value="ADRENERGIC RECEPTOR-RELATED G-PROTEIN COUPLED RECEPTOR"/>
    <property type="match status" value="1"/>
</dbReference>
<evidence type="ECO:0000256" key="8">
    <source>
        <dbReference type="ARBA" id="ARBA00023224"/>
    </source>
</evidence>
<dbReference type="GO" id="GO:0043410">
    <property type="term" value="P:positive regulation of MAPK cascade"/>
    <property type="evidence" value="ECO:0007669"/>
    <property type="project" value="TreeGrafter"/>
</dbReference>
<keyword evidence="7 9" id="KW-0675">Receptor</keyword>
<dbReference type="Proteomes" id="UP001195483">
    <property type="component" value="Unassembled WGS sequence"/>
</dbReference>
<keyword evidence="3 9" id="KW-0812">Transmembrane</keyword>
<feature type="transmembrane region" description="Helical" evidence="10">
    <location>
        <begin position="20"/>
        <end position="48"/>
    </location>
</feature>
<evidence type="ECO:0000256" key="4">
    <source>
        <dbReference type="ARBA" id="ARBA00022989"/>
    </source>
</evidence>
<dbReference type="PRINTS" id="PR00237">
    <property type="entry name" value="GPCRRHODOPSN"/>
</dbReference>
<organism evidence="12 13">
    <name type="scientific">Potamilus streckersoni</name>
    <dbReference type="NCBI Taxonomy" id="2493646"/>
    <lineage>
        <taxon>Eukaryota</taxon>
        <taxon>Metazoa</taxon>
        <taxon>Spiralia</taxon>
        <taxon>Lophotrochozoa</taxon>
        <taxon>Mollusca</taxon>
        <taxon>Bivalvia</taxon>
        <taxon>Autobranchia</taxon>
        <taxon>Heteroconchia</taxon>
        <taxon>Palaeoheterodonta</taxon>
        <taxon>Unionida</taxon>
        <taxon>Unionoidea</taxon>
        <taxon>Unionidae</taxon>
        <taxon>Ambleminae</taxon>
        <taxon>Lampsilini</taxon>
        <taxon>Potamilus</taxon>
    </lineage>
</organism>
<name>A0AAE0RXG6_9BIVA</name>
<dbReference type="EMBL" id="JAEAOA010001977">
    <property type="protein sequence ID" value="KAK3581125.1"/>
    <property type="molecule type" value="Genomic_DNA"/>
</dbReference>
<feature type="domain" description="G-protein coupled receptors family 1 profile" evidence="11">
    <location>
        <begin position="40"/>
        <end position="407"/>
    </location>
</feature>
<dbReference type="InterPro" id="IPR017452">
    <property type="entry name" value="GPCR_Rhodpsn_7TM"/>
</dbReference>
<dbReference type="PANTHER" id="PTHR24248:SF120">
    <property type="entry name" value="G-PROTEIN COUPLED RECEPTORS FAMILY 1 PROFILE DOMAIN-CONTAINING PROTEIN"/>
    <property type="match status" value="1"/>
</dbReference>
<evidence type="ECO:0000256" key="3">
    <source>
        <dbReference type="ARBA" id="ARBA00022692"/>
    </source>
</evidence>
<dbReference type="SUPFAM" id="SSF81321">
    <property type="entry name" value="Family A G protein-coupled receptor-like"/>
    <property type="match status" value="1"/>
</dbReference>
<dbReference type="GO" id="GO:0004930">
    <property type="term" value="F:G protein-coupled receptor activity"/>
    <property type="evidence" value="ECO:0007669"/>
    <property type="project" value="UniProtKB-KW"/>
</dbReference>
<dbReference type="Gene3D" id="1.20.1070.10">
    <property type="entry name" value="Rhodopsin 7-helix transmembrane proteins"/>
    <property type="match status" value="2"/>
</dbReference>
<accession>A0AAE0RXG6</accession>
<comment type="caution">
    <text evidence="12">The sequence shown here is derived from an EMBL/GenBank/DDBJ whole genome shotgun (WGS) entry which is preliminary data.</text>
</comment>
<keyword evidence="6 10" id="KW-0472">Membrane</keyword>
<evidence type="ECO:0000256" key="9">
    <source>
        <dbReference type="RuleBase" id="RU000688"/>
    </source>
</evidence>
<evidence type="ECO:0000256" key="5">
    <source>
        <dbReference type="ARBA" id="ARBA00023040"/>
    </source>
</evidence>
<gene>
    <name evidence="12" type="ORF">CHS0354_033920</name>
</gene>
<dbReference type="GO" id="GO:0005886">
    <property type="term" value="C:plasma membrane"/>
    <property type="evidence" value="ECO:0007669"/>
    <property type="project" value="UniProtKB-SubCell"/>
</dbReference>
<evidence type="ECO:0000256" key="6">
    <source>
        <dbReference type="ARBA" id="ARBA00023136"/>
    </source>
</evidence>
<keyword evidence="2" id="KW-1003">Cell membrane</keyword>
<sequence>MENKTSCSSSNQEEYGSSSLMVLWGSAIPLITLFVTTIIANGAVVMMVAINKTLQKCRNVYIASLAVADFILGCTLPLLVLETLNGGWMFSQESCWIFLIFRYSLFFVTVLSIILITFDRWWSIKYPISYRVRKSKKMASVLVISTWLVSFVVHIPLLYSWRAFKVVLHDSPSSRFCMLPFNANISLTVGTFAVEYIIPFVILLALNCGIYFRLLKRRNSKILRRSMSMSDTYSLTNRKYSTESSDCVSSATNNSDELIDFLSNSLCRLEGRRNSATVFKNRRFASVPPFATRQTVCQVAKILSGRRVSMDVALLSGTTKPRKTSLSSIVSRTRKQSDDIVRDFLVRQEKKAFLSLGLLVMFLFICWTPESMCNILFSVCANSIPPWLLHLTSWIQATSAAINPFLYCIGSSDFRRVSKAWFSCSVRERFKLQEALLFYQVQQTLEMAVLKEVENCNSI</sequence>
<dbReference type="InterPro" id="IPR000276">
    <property type="entry name" value="GPCR_Rhodpsn"/>
</dbReference>
<dbReference type="AlphaFoldDB" id="A0AAE0RXG6"/>
<reference evidence="12" key="3">
    <citation type="submission" date="2023-05" db="EMBL/GenBank/DDBJ databases">
        <authorList>
            <person name="Smith C.H."/>
        </authorList>
    </citation>
    <scope>NUCLEOTIDE SEQUENCE</scope>
    <source>
        <strain evidence="12">CHS0354</strain>
        <tissue evidence="12">Mantle</tissue>
    </source>
</reference>
<evidence type="ECO:0000256" key="2">
    <source>
        <dbReference type="ARBA" id="ARBA00022475"/>
    </source>
</evidence>
<dbReference type="PROSITE" id="PS00237">
    <property type="entry name" value="G_PROTEIN_RECEP_F1_1"/>
    <property type="match status" value="1"/>
</dbReference>
<comment type="subcellular location">
    <subcellularLocation>
        <location evidence="1">Cell membrane</location>
        <topology evidence="1">Multi-pass membrane protein</topology>
    </subcellularLocation>
</comment>
<dbReference type="GO" id="GO:0071880">
    <property type="term" value="P:adenylate cyclase-activating adrenergic receptor signaling pathway"/>
    <property type="evidence" value="ECO:0007669"/>
    <property type="project" value="TreeGrafter"/>
</dbReference>
<reference evidence="12" key="2">
    <citation type="journal article" date="2021" name="Genome Biol. Evol.">
        <title>Developing a high-quality reference genome for a parasitic bivalve with doubly uniparental inheritance (Bivalvia: Unionida).</title>
        <authorList>
            <person name="Smith C.H."/>
        </authorList>
    </citation>
    <scope>NUCLEOTIDE SEQUENCE</scope>
    <source>
        <strain evidence="12">CHS0354</strain>
        <tissue evidence="12">Mantle</tissue>
    </source>
</reference>
<keyword evidence="4 10" id="KW-1133">Transmembrane helix</keyword>
<keyword evidence="8 9" id="KW-0807">Transducer</keyword>
<keyword evidence="13" id="KW-1185">Reference proteome</keyword>
<evidence type="ECO:0000256" key="7">
    <source>
        <dbReference type="ARBA" id="ARBA00023170"/>
    </source>
</evidence>
<evidence type="ECO:0000256" key="1">
    <source>
        <dbReference type="ARBA" id="ARBA00004651"/>
    </source>
</evidence>
<comment type="similarity">
    <text evidence="9">Belongs to the G-protein coupled receptor 1 family.</text>
</comment>
<proteinExistence type="inferred from homology"/>
<feature type="transmembrane region" description="Helical" evidence="10">
    <location>
        <begin position="139"/>
        <end position="159"/>
    </location>
</feature>
<feature type="transmembrane region" description="Helical" evidence="10">
    <location>
        <begin position="352"/>
        <end position="377"/>
    </location>
</feature>
<protein>
    <recommendedName>
        <fullName evidence="11">G-protein coupled receptors family 1 profile domain-containing protein</fullName>
    </recommendedName>
</protein>
<feature type="transmembrane region" description="Helical" evidence="10">
    <location>
        <begin position="100"/>
        <end position="118"/>
    </location>
</feature>
<reference evidence="12" key="1">
    <citation type="journal article" date="2021" name="Genome Biol. Evol.">
        <title>A High-Quality Reference Genome for a Parasitic Bivalve with Doubly Uniparental Inheritance (Bivalvia: Unionida).</title>
        <authorList>
            <person name="Smith C.H."/>
        </authorList>
    </citation>
    <scope>NUCLEOTIDE SEQUENCE</scope>
    <source>
        <strain evidence="12">CHS0354</strain>
    </source>
</reference>
<evidence type="ECO:0000256" key="10">
    <source>
        <dbReference type="SAM" id="Phobius"/>
    </source>
</evidence>
<evidence type="ECO:0000259" key="11">
    <source>
        <dbReference type="PROSITE" id="PS50262"/>
    </source>
</evidence>
<feature type="transmembrane region" description="Helical" evidence="10">
    <location>
        <begin position="389"/>
        <end position="409"/>
    </location>
</feature>
<feature type="transmembrane region" description="Helical" evidence="10">
    <location>
        <begin position="60"/>
        <end position="80"/>
    </location>
</feature>
<dbReference type="PROSITE" id="PS50262">
    <property type="entry name" value="G_PROTEIN_RECEP_F1_2"/>
    <property type="match status" value="1"/>
</dbReference>
<dbReference type="Pfam" id="PF00001">
    <property type="entry name" value="7tm_1"/>
    <property type="match status" value="1"/>
</dbReference>
<evidence type="ECO:0000313" key="13">
    <source>
        <dbReference type="Proteomes" id="UP001195483"/>
    </source>
</evidence>
<feature type="transmembrane region" description="Helical" evidence="10">
    <location>
        <begin position="196"/>
        <end position="215"/>
    </location>
</feature>
<evidence type="ECO:0000313" key="12">
    <source>
        <dbReference type="EMBL" id="KAK3581125.1"/>
    </source>
</evidence>